<evidence type="ECO:0000313" key="2">
    <source>
        <dbReference type="Proteomes" id="UP000232003"/>
    </source>
</evidence>
<dbReference type="KEGG" id="nfl:COO91_03053"/>
<proteinExistence type="predicted"/>
<dbReference type="Proteomes" id="UP000232003">
    <property type="component" value="Chromosome"/>
</dbReference>
<name>A0A2K8SNX8_9NOSO</name>
<protein>
    <submittedName>
        <fullName evidence="1">Uncharacterized protein</fullName>
    </submittedName>
</protein>
<reference evidence="1 2" key="1">
    <citation type="submission" date="2017-11" db="EMBL/GenBank/DDBJ databases">
        <title>Complete genome of a free-living desiccation-tolerant cyanobacterium and its photosynthetic adaptation to extreme terrestrial habitat.</title>
        <authorList>
            <person name="Shang J."/>
        </authorList>
    </citation>
    <scope>NUCLEOTIDE SEQUENCE [LARGE SCALE GENOMIC DNA]</scope>
    <source>
        <strain evidence="1 2">CCNUN1</strain>
    </source>
</reference>
<dbReference type="AlphaFoldDB" id="A0A2K8SNX8"/>
<dbReference type="EMBL" id="CP024785">
    <property type="protein sequence ID" value="AUB37117.1"/>
    <property type="molecule type" value="Genomic_DNA"/>
</dbReference>
<gene>
    <name evidence="1" type="ORF">COO91_03053</name>
</gene>
<organism evidence="1 2">
    <name type="scientific">Nostoc flagelliforme CCNUN1</name>
    <dbReference type="NCBI Taxonomy" id="2038116"/>
    <lineage>
        <taxon>Bacteria</taxon>
        <taxon>Bacillati</taxon>
        <taxon>Cyanobacteriota</taxon>
        <taxon>Cyanophyceae</taxon>
        <taxon>Nostocales</taxon>
        <taxon>Nostocaceae</taxon>
        <taxon>Nostoc</taxon>
    </lineage>
</organism>
<sequence>MYENFPPSFEFPAPFPLVDPVLGILTHVNFEKSSLGVPSASNA</sequence>
<accession>A0A2K8SNX8</accession>
<evidence type="ECO:0000313" key="1">
    <source>
        <dbReference type="EMBL" id="AUB37117.1"/>
    </source>
</evidence>
<keyword evidence="2" id="KW-1185">Reference proteome</keyword>